<protein>
    <submittedName>
        <fullName evidence="1">Uncharacterized protein</fullName>
    </submittedName>
</protein>
<dbReference type="KEGG" id="psco:LY89DRAFT_664367"/>
<dbReference type="InParanoid" id="A0A194XS58"/>
<evidence type="ECO:0000313" key="1">
    <source>
        <dbReference type="EMBL" id="KUJ22562.1"/>
    </source>
</evidence>
<keyword evidence="2" id="KW-1185">Reference proteome</keyword>
<reference evidence="1 2" key="1">
    <citation type="submission" date="2015-10" db="EMBL/GenBank/DDBJ databases">
        <title>Full genome of DAOMC 229536 Phialocephala scopiformis, a fungal endophyte of spruce producing the potent anti-insectan compound rugulosin.</title>
        <authorList>
            <consortium name="DOE Joint Genome Institute"/>
            <person name="Walker A.K."/>
            <person name="Frasz S.L."/>
            <person name="Seifert K.A."/>
            <person name="Miller J.D."/>
            <person name="Mondo S.J."/>
            <person name="Labutti K."/>
            <person name="Lipzen A."/>
            <person name="Dockter R."/>
            <person name="Kennedy M."/>
            <person name="Grigoriev I.V."/>
            <person name="Spatafora J.W."/>
        </authorList>
    </citation>
    <scope>NUCLEOTIDE SEQUENCE [LARGE SCALE GENOMIC DNA]</scope>
    <source>
        <strain evidence="1 2">CBS 120377</strain>
    </source>
</reference>
<accession>A0A194XS58</accession>
<dbReference type="GeneID" id="28822491"/>
<dbReference type="RefSeq" id="XP_018076917.1">
    <property type="nucleotide sequence ID" value="XM_018212765.1"/>
</dbReference>
<dbReference type="OrthoDB" id="4473276at2759"/>
<evidence type="ECO:0000313" key="2">
    <source>
        <dbReference type="Proteomes" id="UP000070700"/>
    </source>
</evidence>
<dbReference type="Proteomes" id="UP000070700">
    <property type="component" value="Unassembled WGS sequence"/>
</dbReference>
<dbReference type="AlphaFoldDB" id="A0A194XS58"/>
<name>A0A194XS58_MOLSC</name>
<proteinExistence type="predicted"/>
<gene>
    <name evidence="1" type="ORF">LY89DRAFT_664367</name>
</gene>
<dbReference type="EMBL" id="KQ947406">
    <property type="protein sequence ID" value="KUJ22562.1"/>
    <property type="molecule type" value="Genomic_DNA"/>
</dbReference>
<sequence>MVTKYLYSTGTSDIGEAKNFPWEYRVPDTEFFDPSGFKVGSTFLACFSEEEAQDMGLESKLSLSKTEKLALLLQTLQDKLKFEDDTAKPLSFYQVNYDNWRKVVFSTI</sequence>
<organism evidence="1 2">
    <name type="scientific">Mollisia scopiformis</name>
    <name type="common">Conifer needle endophyte fungus</name>
    <name type="synonym">Phialocephala scopiformis</name>
    <dbReference type="NCBI Taxonomy" id="149040"/>
    <lineage>
        <taxon>Eukaryota</taxon>
        <taxon>Fungi</taxon>
        <taxon>Dikarya</taxon>
        <taxon>Ascomycota</taxon>
        <taxon>Pezizomycotina</taxon>
        <taxon>Leotiomycetes</taxon>
        <taxon>Helotiales</taxon>
        <taxon>Mollisiaceae</taxon>
        <taxon>Mollisia</taxon>
    </lineage>
</organism>